<name>A0ABW0SBX2_9RHOB</name>
<dbReference type="EMBL" id="JBHSNA010000005">
    <property type="protein sequence ID" value="MFC5566424.1"/>
    <property type="molecule type" value="Genomic_DNA"/>
</dbReference>
<keyword evidence="1" id="KW-1133">Transmembrane helix</keyword>
<organism evidence="3 4">
    <name type="scientific">Rubellimicrobium aerolatum</name>
    <dbReference type="NCBI Taxonomy" id="490979"/>
    <lineage>
        <taxon>Bacteria</taxon>
        <taxon>Pseudomonadati</taxon>
        <taxon>Pseudomonadota</taxon>
        <taxon>Alphaproteobacteria</taxon>
        <taxon>Rhodobacterales</taxon>
        <taxon>Roseobacteraceae</taxon>
        <taxon>Rubellimicrobium</taxon>
    </lineage>
</organism>
<comment type="caution">
    <text evidence="3">The sequence shown here is derived from an EMBL/GenBank/DDBJ whole genome shotgun (WGS) entry which is preliminary data.</text>
</comment>
<proteinExistence type="predicted"/>
<keyword evidence="1" id="KW-0812">Transmembrane</keyword>
<evidence type="ECO:0000313" key="4">
    <source>
        <dbReference type="Proteomes" id="UP001596056"/>
    </source>
</evidence>
<accession>A0ABW0SBX2</accession>
<dbReference type="InterPro" id="IPR021309">
    <property type="entry name" value="YgaP-like_TM"/>
</dbReference>
<keyword evidence="4" id="KW-1185">Reference proteome</keyword>
<keyword evidence="1" id="KW-0472">Membrane</keyword>
<dbReference type="RefSeq" id="WP_209840060.1">
    <property type="nucleotide sequence ID" value="NZ_JAGGJP010000006.1"/>
</dbReference>
<dbReference type="Pfam" id="PF11127">
    <property type="entry name" value="YgaP-like_TM"/>
    <property type="match status" value="1"/>
</dbReference>
<evidence type="ECO:0000256" key="1">
    <source>
        <dbReference type="SAM" id="Phobius"/>
    </source>
</evidence>
<evidence type="ECO:0000259" key="2">
    <source>
        <dbReference type="Pfam" id="PF11127"/>
    </source>
</evidence>
<reference evidence="4" key="1">
    <citation type="journal article" date="2019" name="Int. J. Syst. Evol. Microbiol.">
        <title>The Global Catalogue of Microorganisms (GCM) 10K type strain sequencing project: providing services to taxonomists for standard genome sequencing and annotation.</title>
        <authorList>
            <consortium name="The Broad Institute Genomics Platform"/>
            <consortium name="The Broad Institute Genome Sequencing Center for Infectious Disease"/>
            <person name="Wu L."/>
            <person name="Ma J."/>
        </authorList>
    </citation>
    <scope>NUCLEOTIDE SEQUENCE [LARGE SCALE GENOMIC DNA]</scope>
    <source>
        <strain evidence="4">KACC 11588</strain>
    </source>
</reference>
<feature type="domain" description="Inner membrane protein YgaP-like transmembrane" evidence="2">
    <location>
        <begin position="3"/>
        <end position="66"/>
    </location>
</feature>
<protein>
    <submittedName>
        <fullName evidence="3">DUF2892 domain-containing protein</fullName>
    </submittedName>
</protein>
<dbReference type="Proteomes" id="UP001596056">
    <property type="component" value="Unassembled WGS sequence"/>
</dbReference>
<feature type="transmembrane region" description="Helical" evidence="1">
    <location>
        <begin position="35"/>
        <end position="58"/>
    </location>
</feature>
<feature type="transmembrane region" description="Helical" evidence="1">
    <location>
        <begin position="12"/>
        <end position="29"/>
    </location>
</feature>
<evidence type="ECO:0000313" key="3">
    <source>
        <dbReference type="EMBL" id="MFC5566424.1"/>
    </source>
</evidence>
<sequence length="67" mass="7307">MLKTNVGPADRALRIVLGLGLLLGFILNPDAGWRWLYLIGIVPLLTGLVRSCPVYSLLGLSTCPMKR</sequence>
<gene>
    <name evidence="3" type="ORF">ACFPOC_08325</name>
</gene>